<gene>
    <name evidence="2" type="ORF">DY000_02028237</name>
</gene>
<dbReference type="Gene3D" id="3.30.420.10">
    <property type="entry name" value="Ribonuclease H-like superfamily/Ribonuclease H"/>
    <property type="match status" value="1"/>
</dbReference>
<reference evidence="2 3" key="1">
    <citation type="journal article" date="2020" name="BMC Genomics">
        <title>Intraspecific diversification of the crop wild relative Brassica cretica Lam. using demographic model selection.</title>
        <authorList>
            <person name="Kioukis A."/>
            <person name="Michalopoulou V.A."/>
            <person name="Briers L."/>
            <person name="Pirintsos S."/>
            <person name="Studholme D.J."/>
            <person name="Pavlidis P."/>
            <person name="Sarris P.F."/>
        </authorList>
    </citation>
    <scope>NUCLEOTIDE SEQUENCE [LARGE SCALE GENOMIC DNA]</scope>
    <source>
        <strain evidence="3">cv. PFS-1207/04</strain>
    </source>
</reference>
<organism evidence="2 3">
    <name type="scientific">Brassica cretica</name>
    <name type="common">Mustard</name>
    <dbReference type="NCBI Taxonomy" id="69181"/>
    <lineage>
        <taxon>Eukaryota</taxon>
        <taxon>Viridiplantae</taxon>
        <taxon>Streptophyta</taxon>
        <taxon>Embryophyta</taxon>
        <taxon>Tracheophyta</taxon>
        <taxon>Spermatophyta</taxon>
        <taxon>Magnoliopsida</taxon>
        <taxon>eudicotyledons</taxon>
        <taxon>Gunneridae</taxon>
        <taxon>Pentapetalae</taxon>
        <taxon>rosids</taxon>
        <taxon>malvids</taxon>
        <taxon>Brassicales</taxon>
        <taxon>Brassicaceae</taxon>
        <taxon>Brassiceae</taxon>
        <taxon>Brassica</taxon>
    </lineage>
</organism>
<evidence type="ECO:0000313" key="2">
    <source>
        <dbReference type="EMBL" id="KAF3577958.1"/>
    </source>
</evidence>
<dbReference type="SMART" id="SM00479">
    <property type="entry name" value="EXOIII"/>
    <property type="match status" value="1"/>
</dbReference>
<dbReference type="EMBL" id="QGKV02000649">
    <property type="protein sequence ID" value="KAF3577958.1"/>
    <property type="molecule type" value="Genomic_DNA"/>
</dbReference>
<dbReference type="Pfam" id="PF00929">
    <property type="entry name" value="RNase_T"/>
    <property type="match status" value="1"/>
</dbReference>
<proteinExistence type="predicted"/>
<dbReference type="PANTHER" id="PTHR33739">
    <property type="entry name" value="OS07G0681500 PROTEIN"/>
    <property type="match status" value="1"/>
</dbReference>
<evidence type="ECO:0000259" key="1">
    <source>
        <dbReference type="SMART" id="SM00479"/>
    </source>
</evidence>
<protein>
    <recommendedName>
        <fullName evidence="1">Exonuclease domain-containing protein</fullName>
    </recommendedName>
</protein>
<dbReference type="InterPro" id="IPR012337">
    <property type="entry name" value="RNaseH-like_sf"/>
</dbReference>
<accession>A0ABQ7DIP0</accession>
<sequence length="528" mass="59806">MAVAPLDSQESLWESVTSLIRSAQEKNVDPLQWALELRLTLSAAGISLPSPDLAHLLVSHIFWENHTPLSWKLLEKAITVTIVPPLLVLALLSHRVIPNRKHHPAAYRLYLELLKRHAFSLMPLIRGSGYHRTMNSIDDILHLSEIFGLPNQEPGSILLAFVFSIVWQLVDASLDDEGLLELTSNKSSNWPHDMEIDGLLKRNDNHAVLEKANTEMAITLIQFLLQNEVTSRILHLASQNMPTHWEDFSQRFSVLTTKSLVVRNSKHINPEALTYLASHTSKFLERESKTIPRGKFHALLSSGSVLALTSQHHGTSGSALWLPIDLFFEDIMDGTQAAAASAVATGLPLFTNKNCFITHLPNVCMFRHKVTGLTEEDLKNGMRLQDVREKVLAILCGGHNDGAGRLLLVGHDLRHDMKCLKLQYPSHLLRDTAKYVPLMKTNLVSQSLKYLTRSYLGYKIQCGKHEPYEDCVAAMRLYKRMRDQEHGKAEEEGDGLNSWKQSDLEKMKPEELYHNSTSEYRCWCLDRR</sequence>
<name>A0ABQ7DIP0_BRACR</name>
<evidence type="ECO:0000313" key="3">
    <source>
        <dbReference type="Proteomes" id="UP000266723"/>
    </source>
</evidence>
<dbReference type="InterPro" id="IPR013520">
    <property type="entry name" value="Ribonucl_H"/>
</dbReference>
<feature type="domain" description="Exonuclease" evidence="1">
    <location>
        <begin position="325"/>
        <end position="487"/>
    </location>
</feature>
<dbReference type="InterPro" id="IPR039638">
    <property type="entry name" value="MED33A/B"/>
</dbReference>
<dbReference type="PANTHER" id="PTHR33739:SF7">
    <property type="entry name" value="MEDIATOR OF RNA POLYMERASE II TRANSCRIPTION SUBUNIT 33B"/>
    <property type="match status" value="1"/>
</dbReference>
<keyword evidence="3" id="KW-1185">Reference proteome</keyword>
<dbReference type="SUPFAM" id="SSF53098">
    <property type="entry name" value="Ribonuclease H-like"/>
    <property type="match status" value="1"/>
</dbReference>
<comment type="caution">
    <text evidence="2">The sequence shown here is derived from an EMBL/GenBank/DDBJ whole genome shotgun (WGS) entry which is preliminary data.</text>
</comment>
<dbReference type="Proteomes" id="UP000266723">
    <property type="component" value="Unassembled WGS sequence"/>
</dbReference>
<dbReference type="InterPro" id="IPR036397">
    <property type="entry name" value="RNaseH_sf"/>
</dbReference>